<evidence type="ECO:0000313" key="3">
    <source>
        <dbReference type="EMBL" id="KAL2552840.1"/>
    </source>
</evidence>
<reference evidence="4" key="1">
    <citation type="submission" date="2024-07" db="EMBL/GenBank/DDBJ databases">
        <title>Two chromosome-level genome assemblies of Korean endemic species Abeliophyllum distichum and Forsythia ovata (Oleaceae).</title>
        <authorList>
            <person name="Jang H."/>
        </authorList>
    </citation>
    <scope>NUCLEOTIDE SEQUENCE [LARGE SCALE GENOMIC DNA]</scope>
</reference>
<comment type="caution">
    <text evidence="3">The sequence shown here is derived from an EMBL/GenBank/DDBJ whole genome shotgun (WGS) entry which is preliminary data.</text>
</comment>
<dbReference type="InterPro" id="IPR030513">
    <property type="entry name" value="Dehydrin_CS"/>
</dbReference>
<dbReference type="AlphaFoldDB" id="A0ABD1WT09"/>
<feature type="compositionally biased region" description="Gly residues" evidence="2">
    <location>
        <begin position="28"/>
        <end position="51"/>
    </location>
</feature>
<dbReference type="PANTHER" id="PTHR33346">
    <property type="entry name" value="DEHYDRIN XERO 2-RELATED"/>
    <property type="match status" value="1"/>
</dbReference>
<evidence type="ECO:0000256" key="1">
    <source>
        <dbReference type="ARBA" id="ARBA00008403"/>
    </source>
</evidence>
<accession>A0ABD1WT09</accession>
<dbReference type="EMBL" id="JBFOLJ010000002">
    <property type="protein sequence ID" value="KAL2552840.1"/>
    <property type="molecule type" value="Genomic_DNA"/>
</dbReference>
<dbReference type="Pfam" id="PF00257">
    <property type="entry name" value="Dehydrin"/>
    <property type="match status" value="1"/>
</dbReference>
<dbReference type="PANTHER" id="PTHR33346:SF42">
    <property type="entry name" value="DEHYDRIN XERO 1"/>
    <property type="match status" value="1"/>
</dbReference>
<dbReference type="PROSITE" id="PS00315">
    <property type="entry name" value="DEHYDRIN_1"/>
    <property type="match status" value="1"/>
</dbReference>
<gene>
    <name evidence="3" type="ORF">Fot_06459</name>
</gene>
<feature type="compositionally biased region" description="Basic and acidic residues" evidence="2">
    <location>
        <begin position="11"/>
        <end position="22"/>
    </location>
</feature>
<keyword evidence="4" id="KW-1185">Reference proteome</keyword>
<protein>
    <submittedName>
        <fullName evidence="3">Dehydrin DHN1-like</fullName>
    </submittedName>
</protein>
<dbReference type="Proteomes" id="UP001604277">
    <property type="component" value="Unassembled WGS sequence"/>
</dbReference>
<evidence type="ECO:0000256" key="2">
    <source>
        <dbReference type="SAM" id="MobiDB-lite"/>
    </source>
</evidence>
<feature type="compositionally biased region" description="Polar residues" evidence="2">
    <location>
        <begin position="138"/>
        <end position="149"/>
    </location>
</feature>
<feature type="compositionally biased region" description="Basic and acidic residues" evidence="2">
    <location>
        <begin position="156"/>
        <end position="179"/>
    </location>
</feature>
<feature type="compositionally biased region" description="Basic and acidic residues" evidence="2">
    <location>
        <begin position="109"/>
        <end position="125"/>
    </location>
</feature>
<name>A0ABD1WT09_9LAMI</name>
<evidence type="ECO:0000313" key="4">
    <source>
        <dbReference type="Proteomes" id="UP001604277"/>
    </source>
</evidence>
<feature type="region of interest" description="Disordered" evidence="2">
    <location>
        <begin position="1"/>
        <end position="179"/>
    </location>
</feature>
<sequence length="179" mass="18906">MAEYGEQYGDQMRRTDEYEKPVHHAAGGTTGEYGTTGGTTGEYGTTGGTVGEYGTTGKYGTTGTQGGIGYGTTEDAGLTGEHQGQLRRSGSSSSSSEDDGEGGRRKKGLKDNIKEKLTGGNKEDQTYNLTGGDKEDQTYYSTSTNTNPVSAGYEVAGERNEEKKGMMGKIIDKLPGHNN</sequence>
<proteinExistence type="inferred from homology"/>
<dbReference type="GO" id="GO:0009414">
    <property type="term" value="P:response to water deprivation"/>
    <property type="evidence" value="ECO:0007669"/>
    <property type="project" value="UniProtKB-ARBA"/>
</dbReference>
<organism evidence="3 4">
    <name type="scientific">Forsythia ovata</name>
    <dbReference type="NCBI Taxonomy" id="205694"/>
    <lineage>
        <taxon>Eukaryota</taxon>
        <taxon>Viridiplantae</taxon>
        <taxon>Streptophyta</taxon>
        <taxon>Embryophyta</taxon>
        <taxon>Tracheophyta</taxon>
        <taxon>Spermatophyta</taxon>
        <taxon>Magnoliopsida</taxon>
        <taxon>eudicotyledons</taxon>
        <taxon>Gunneridae</taxon>
        <taxon>Pentapetalae</taxon>
        <taxon>asterids</taxon>
        <taxon>lamiids</taxon>
        <taxon>Lamiales</taxon>
        <taxon>Oleaceae</taxon>
        <taxon>Forsythieae</taxon>
        <taxon>Forsythia</taxon>
    </lineage>
</organism>
<dbReference type="InterPro" id="IPR000167">
    <property type="entry name" value="Dehydrin"/>
</dbReference>
<comment type="similarity">
    <text evidence="1">Belongs to the plant dehydrin family.</text>
</comment>
<feature type="compositionally biased region" description="Low complexity" evidence="2">
    <location>
        <begin position="52"/>
        <end position="62"/>
    </location>
</feature>